<evidence type="ECO:0000259" key="11">
    <source>
        <dbReference type="PROSITE" id="PS51674"/>
    </source>
</evidence>
<evidence type="ECO:0000313" key="15">
    <source>
        <dbReference type="EMBL" id="CAB4694995.1"/>
    </source>
</evidence>
<dbReference type="EMBL" id="CAFBRD010000017">
    <property type="protein sequence ID" value="CAB5075412.1"/>
    <property type="molecule type" value="Genomic_DNA"/>
</dbReference>
<dbReference type="AlphaFoldDB" id="A0A6J6AN91"/>
<dbReference type="GO" id="GO:0051539">
    <property type="term" value="F:4 iron, 4 sulfur cluster binding"/>
    <property type="evidence" value="ECO:0007669"/>
    <property type="project" value="UniProtKB-KW"/>
</dbReference>
<organism evidence="13">
    <name type="scientific">freshwater metagenome</name>
    <dbReference type="NCBI Taxonomy" id="449393"/>
    <lineage>
        <taxon>unclassified sequences</taxon>
        <taxon>metagenomes</taxon>
        <taxon>ecological metagenomes</taxon>
    </lineage>
</organism>
<dbReference type="EMBL" id="CAFBOK010000028">
    <property type="protein sequence ID" value="CAB4975197.1"/>
    <property type="molecule type" value="Genomic_DNA"/>
</dbReference>
<feature type="domain" description="4Fe-4S Wbl-type" evidence="11">
    <location>
        <begin position="18"/>
        <end position="78"/>
    </location>
</feature>
<dbReference type="Pfam" id="PF02467">
    <property type="entry name" value="Whib"/>
    <property type="match status" value="1"/>
</dbReference>
<keyword evidence="9" id="KW-1015">Disulfide bond</keyword>
<evidence type="ECO:0000256" key="9">
    <source>
        <dbReference type="ARBA" id="ARBA00023157"/>
    </source>
</evidence>
<dbReference type="PANTHER" id="PTHR38839:SF2">
    <property type="entry name" value="TRANSCRIPTIONAL REGULATOR WHIB7-RELATED"/>
    <property type="match status" value="1"/>
</dbReference>
<dbReference type="GO" id="GO:0047134">
    <property type="term" value="F:protein-disulfide reductase [NAD(P)H] activity"/>
    <property type="evidence" value="ECO:0007669"/>
    <property type="project" value="TreeGrafter"/>
</dbReference>
<evidence type="ECO:0000256" key="10">
    <source>
        <dbReference type="ARBA" id="ARBA00023163"/>
    </source>
</evidence>
<dbReference type="PROSITE" id="PS51674">
    <property type="entry name" value="4FE4S_WBL"/>
    <property type="match status" value="1"/>
</dbReference>
<dbReference type="EMBL" id="CAFAAM010000186">
    <property type="protein sequence ID" value="CAB4812785.1"/>
    <property type="molecule type" value="Genomic_DNA"/>
</dbReference>
<comment type="cofactor">
    <cofactor evidence="1">
        <name>[4Fe-4S] cluster</name>
        <dbReference type="ChEBI" id="CHEBI:49883"/>
    </cofactor>
</comment>
<dbReference type="GO" id="GO:0045454">
    <property type="term" value="P:cell redox homeostasis"/>
    <property type="evidence" value="ECO:0007669"/>
    <property type="project" value="TreeGrafter"/>
</dbReference>
<proteinExistence type="inferred from homology"/>
<evidence type="ECO:0000313" key="12">
    <source>
        <dbReference type="EMBL" id="CAB4332486.1"/>
    </source>
</evidence>
<evidence type="ECO:0000256" key="6">
    <source>
        <dbReference type="ARBA" id="ARBA00023014"/>
    </source>
</evidence>
<dbReference type="EMBL" id="CAESAL010000006">
    <property type="protein sequence ID" value="CAB4332486.1"/>
    <property type="molecule type" value="Genomic_DNA"/>
</dbReference>
<reference evidence="13" key="1">
    <citation type="submission" date="2020-05" db="EMBL/GenBank/DDBJ databases">
        <authorList>
            <person name="Chiriac C."/>
            <person name="Salcher M."/>
            <person name="Ghai R."/>
            <person name="Kavagutti S V."/>
        </authorList>
    </citation>
    <scope>NUCLEOTIDE SEQUENCE</scope>
</reference>
<evidence type="ECO:0000256" key="8">
    <source>
        <dbReference type="ARBA" id="ARBA00023125"/>
    </source>
</evidence>
<evidence type="ECO:0000313" key="19">
    <source>
        <dbReference type="EMBL" id="CAB4975197.1"/>
    </source>
</evidence>
<comment type="similarity">
    <text evidence="2">Belongs to the WhiB family.</text>
</comment>
<dbReference type="EMBL" id="CAFBNJ010000014">
    <property type="protein sequence ID" value="CAB4944713.1"/>
    <property type="molecule type" value="Genomic_DNA"/>
</dbReference>
<dbReference type="EMBL" id="CAEZTY010000019">
    <property type="protein sequence ID" value="CAB4582309.1"/>
    <property type="molecule type" value="Genomic_DNA"/>
</dbReference>
<dbReference type="EMBL" id="CAEUNJ010000054">
    <property type="protein sequence ID" value="CAB4372104.1"/>
    <property type="molecule type" value="Genomic_DNA"/>
</dbReference>
<evidence type="ECO:0000256" key="5">
    <source>
        <dbReference type="ARBA" id="ARBA00023004"/>
    </source>
</evidence>
<evidence type="ECO:0000313" key="18">
    <source>
        <dbReference type="EMBL" id="CAB4944713.1"/>
    </source>
</evidence>
<evidence type="ECO:0000313" key="17">
    <source>
        <dbReference type="EMBL" id="CAB4812785.1"/>
    </source>
</evidence>
<sequence length="114" mass="12567">MLAETLDDISPAVRADAACNDLNATLTGVYFSEELQDIAIAKSICSTCPVIVECLEGAIERHEPWGVWGGQMFINGKILATKRRRGRPPKLARIEDELPDIPVPVHLQSWLRSA</sequence>
<dbReference type="InterPro" id="IPR003482">
    <property type="entry name" value="Whib"/>
</dbReference>
<gene>
    <name evidence="14" type="ORF">UFOPK1762_00717</name>
    <name evidence="15" type="ORF">UFOPK2624_00199</name>
    <name evidence="16" type="ORF">UFOPK2969_00612</name>
    <name evidence="17" type="ORF">UFOPK3010_01256</name>
    <name evidence="12" type="ORF">UFOPK3331_00310</name>
    <name evidence="18" type="ORF">UFOPK3785_00431</name>
    <name evidence="19" type="ORF">UFOPK3927_00386</name>
    <name evidence="13" type="ORF">UFOPK4201_01266</name>
    <name evidence="20" type="ORF">UFOPK4371_00496</name>
</gene>
<dbReference type="GO" id="GO:0045892">
    <property type="term" value="P:negative regulation of DNA-templated transcription"/>
    <property type="evidence" value="ECO:0007669"/>
    <property type="project" value="TreeGrafter"/>
</dbReference>
<dbReference type="EMBL" id="CAEZXY010000004">
    <property type="protein sequence ID" value="CAB4694995.1"/>
    <property type="molecule type" value="Genomic_DNA"/>
</dbReference>
<evidence type="ECO:0000313" key="16">
    <source>
        <dbReference type="EMBL" id="CAB4788848.1"/>
    </source>
</evidence>
<keyword evidence="4" id="KW-0479">Metal-binding</keyword>
<name>A0A6J6AN91_9ZZZZ</name>
<evidence type="ECO:0000256" key="2">
    <source>
        <dbReference type="ARBA" id="ARBA00006597"/>
    </source>
</evidence>
<keyword evidence="8" id="KW-0238">DNA-binding</keyword>
<accession>A0A6J6AN91</accession>
<dbReference type="EMBL" id="CAFAAD010000032">
    <property type="protein sequence ID" value="CAB4788848.1"/>
    <property type="molecule type" value="Genomic_DNA"/>
</dbReference>
<evidence type="ECO:0000313" key="13">
    <source>
        <dbReference type="EMBL" id="CAB4372104.1"/>
    </source>
</evidence>
<dbReference type="PANTHER" id="PTHR38839">
    <property type="entry name" value="TRANSCRIPTIONAL REGULATOR WHID-RELATED"/>
    <property type="match status" value="1"/>
</dbReference>
<keyword evidence="5" id="KW-0408">Iron</keyword>
<keyword evidence="7" id="KW-0805">Transcription regulation</keyword>
<evidence type="ECO:0000256" key="4">
    <source>
        <dbReference type="ARBA" id="ARBA00022723"/>
    </source>
</evidence>
<protein>
    <submittedName>
        <fullName evidence="13">Unannotated protein</fullName>
    </submittedName>
</protein>
<dbReference type="GO" id="GO:0003677">
    <property type="term" value="F:DNA binding"/>
    <property type="evidence" value="ECO:0007669"/>
    <property type="project" value="UniProtKB-KW"/>
</dbReference>
<keyword evidence="3" id="KW-0004">4Fe-4S</keyword>
<dbReference type="GO" id="GO:0046872">
    <property type="term" value="F:metal ion binding"/>
    <property type="evidence" value="ECO:0007669"/>
    <property type="project" value="UniProtKB-KW"/>
</dbReference>
<evidence type="ECO:0000313" key="14">
    <source>
        <dbReference type="EMBL" id="CAB4582309.1"/>
    </source>
</evidence>
<evidence type="ECO:0000256" key="1">
    <source>
        <dbReference type="ARBA" id="ARBA00001966"/>
    </source>
</evidence>
<evidence type="ECO:0000313" key="20">
    <source>
        <dbReference type="EMBL" id="CAB5075412.1"/>
    </source>
</evidence>
<evidence type="ECO:0000256" key="7">
    <source>
        <dbReference type="ARBA" id="ARBA00023015"/>
    </source>
</evidence>
<keyword evidence="6" id="KW-0411">Iron-sulfur</keyword>
<dbReference type="InterPro" id="IPR034768">
    <property type="entry name" value="4FE4S_WBL"/>
</dbReference>
<keyword evidence="10" id="KW-0804">Transcription</keyword>
<evidence type="ECO:0000256" key="3">
    <source>
        <dbReference type="ARBA" id="ARBA00022485"/>
    </source>
</evidence>